<comment type="similarity">
    <text evidence="1 6">Belongs to the pyrroline-5-carboxylate reductase family.</text>
</comment>
<dbReference type="Pfam" id="PF14748">
    <property type="entry name" value="P5CR_dimer"/>
    <property type="match status" value="1"/>
</dbReference>
<keyword evidence="4 6" id="KW-0560">Oxidoreductase</keyword>
<dbReference type="OrthoDB" id="9805754at2"/>
<dbReference type="Proteomes" id="UP000011907">
    <property type="component" value="Unassembled WGS sequence"/>
</dbReference>
<comment type="function">
    <text evidence="5 6">Catalyzes the reduction of 1-pyrroline-5-carboxylate (PCA) to L-proline.</text>
</comment>
<evidence type="ECO:0000259" key="9">
    <source>
        <dbReference type="Pfam" id="PF03807"/>
    </source>
</evidence>
<dbReference type="InterPro" id="IPR029036">
    <property type="entry name" value="P5CR_dimer"/>
</dbReference>
<evidence type="ECO:0000256" key="2">
    <source>
        <dbReference type="ARBA" id="ARBA00022650"/>
    </source>
</evidence>
<dbReference type="Pfam" id="PF03807">
    <property type="entry name" value="F420_oxidored"/>
    <property type="match status" value="1"/>
</dbReference>
<dbReference type="Gene3D" id="3.40.50.720">
    <property type="entry name" value="NAD(P)-binding Rossmann-like Domain"/>
    <property type="match status" value="1"/>
</dbReference>
<evidence type="ECO:0000256" key="6">
    <source>
        <dbReference type="HAMAP-Rule" id="MF_01925"/>
    </source>
</evidence>
<name>M5P8M5_9BACI</name>
<dbReference type="EMBL" id="AOFM01000004">
    <property type="protein sequence ID" value="EME75784.1"/>
    <property type="molecule type" value="Genomic_DNA"/>
</dbReference>
<comment type="subcellular location">
    <subcellularLocation>
        <location evidence="6">Cytoplasm</location>
    </subcellularLocation>
</comment>
<dbReference type="FunFam" id="1.10.3730.10:FF:000001">
    <property type="entry name" value="Pyrroline-5-carboxylate reductase"/>
    <property type="match status" value="1"/>
</dbReference>
<dbReference type="STRING" id="1274524.BSONL12_05698"/>
<evidence type="ECO:0000259" key="10">
    <source>
        <dbReference type="Pfam" id="PF14748"/>
    </source>
</evidence>
<dbReference type="PIRSF" id="PIRSF000193">
    <property type="entry name" value="Pyrrol-5-carb_rd"/>
    <property type="match status" value="1"/>
</dbReference>
<feature type="binding site" evidence="8">
    <location>
        <begin position="27"/>
        <end position="32"/>
    </location>
    <ligand>
        <name>NADP(+)</name>
        <dbReference type="ChEBI" id="CHEBI:58349"/>
    </ligand>
</feature>
<evidence type="ECO:0000256" key="4">
    <source>
        <dbReference type="ARBA" id="ARBA00023002"/>
    </source>
</evidence>
<comment type="caution">
    <text evidence="11">The sequence shown here is derived from an EMBL/GenBank/DDBJ whole genome shotgun (WGS) entry which is preliminary data.</text>
</comment>
<keyword evidence="6" id="KW-0963">Cytoplasm</keyword>
<evidence type="ECO:0000256" key="1">
    <source>
        <dbReference type="ARBA" id="ARBA00005525"/>
    </source>
</evidence>
<keyword evidence="3 6" id="KW-0521">NADP</keyword>
<keyword evidence="6" id="KW-0028">Amino-acid biosynthesis</keyword>
<dbReference type="InterPro" id="IPR008927">
    <property type="entry name" value="6-PGluconate_DH-like_C_sf"/>
</dbReference>
<dbReference type="NCBIfam" id="TIGR00112">
    <property type="entry name" value="proC"/>
    <property type="match status" value="1"/>
</dbReference>
<dbReference type="Gene3D" id="1.10.3730.10">
    <property type="entry name" value="ProC C-terminal domain-like"/>
    <property type="match status" value="1"/>
</dbReference>
<dbReference type="eggNOG" id="COG0345">
    <property type="taxonomic scope" value="Bacteria"/>
</dbReference>
<evidence type="ECO:0000256" key="7">
    <source>
        <dbReference type="NCBIfam" id="TIGR00112"/>
    </source>
</evidence>
<dbReference type="GO" id="GO:0055129">
    <property type="term" value="P:L-proline biosynthetic process"/>
    <property type="evidence" value="ECO:0007669"/>
    <property type="project" value="UniProtKB-UniRule"/>
</dbReference>
<feature type="domain" description="Pyrroline-5-carboxylate reductase catalytic N-terminal" evidence="9">
    <location>
        <begin position="24"/>
        <end position="119"/>
    </location>
</feature>
<dbReference type="HAMAP" id="MF_01925">
    <property type="entry name" value="P5C_reductase"/>
    <property type="match status" value="1"/>
</dbReference>
<dbReference type="SUPFAM" id="SSF51735">
    <property type="entry name" value="NAD(P)-binding Rossmann-fold domains"/>
    <property type="match status" value="1"/>
</dbReference>
<evidence type="ECO:0000256" key="5">
    <source>
        <dbReference type="ARBA" id="ARBA00058118"/>
    </source>
</evidence>
<evidence type="ECO:0000256" key="3">
    <source>
        <dbReference type="ARBA" id="ARBA00022857"/>
    </source>
</evidence>
<dbReference type="InterPro" id="IPR036291">
    <property type="entry name" value="NAD(P)-bd_dom_sf"/>
</dbReference>
<sequence>MFEKYEQKCEQREMLKINIKQKNVAFIGAGSMAEGMISGIIQSKKLPASQIYVTNHKNHRRLQELQKKYGIQGIKKEELDYQNIDCFILAMKPKDAENALHSIKPHIQPHQLILSVLAGIPISFIEKALHDKQPVIRMMPNTSSTIGASATAMSEGSAVSADQSQTVKQLLQCMGEVYAIDENKMDIFTGIAGSGPAFFYYLMEHIEKAGAEAGLSGKLTREIGAQTLLGAAKMLLESPEDTAVLKDNITSPNGTTAAGLKALEESGGGEAIEQAIKHAAKRSKTISRELERFVTVK</sequence>
<organism evidence="11 12">
    <name type="scientific">Bacillus sonorensis L12</name>
    <dbReference type="NCBI Taxonomy" id="1274524"/>
    <lineage>
        <taxon>Bacteria</taxon>
        <taxon>Bacillati</taxon>
        <taxon>Bacillota</taxon>
        <taxon>Bacilli</taxon>
        <taxon>Bacillales</taxon>
        <taxon>Bacillaceae</taxon>
        <taxon>Bacillus</taxon>
    </lineage>
</organism>
<gene>
    <name evidence="6" type="primary">proC</name>
    <name evidence="11" type="ORF">BSONL12_05698</name>
</gene>
<feature type="binding site" evidence="8">
    <location>
        <begin position="90"/>
        <end position="93"/>
    </location>
    <ligand>
        <name>NADP(+)</name>
        <dbReference type="ChEBI" id="CHEBI:58349"/>
    </ligand>
</feature>
<evidence type="ECO:0000256" key="8">
    <source>
        <dbReference type="PIRSR" id="PIRSR000193-1"/>
    </source>
</evidence>
<dbReference type="GO" id="GO:0004735">
    <property type="term" value="F:pyrroline-5-carboxylate reductase activity"/>
    <property type="evidence" value="ECO:0007669"/>
    <property type="project" value="UniProtKB-UniRule"/>
</dbReference>
<dbReference type="PATRIC" id="fig|1274524.3.peg.1236"/>
<dbReference type="AlphaFoldDB" id="M5P8M5"/>
<feature type="domain" description="Pyrroline-5-carboxylate reductase dimerisation" evidence="10">
    <location>
        <begin position="182"/>
        <end position="285"/>
    </location>
</feature>
<dbReference type="EC" id="1.5.1.2" evidence="6 7"/>
<comment type="catalytic activity">
    <reaction evidence="6">
        <text>L-proline + NAD(+) = (S)-1-pyrroline-5-carboxylate + NADH + 2 H(+)</text>
        <dbReference type="Rhea" id="RHEA:14105"/>
        <dbReference type="ChEBI" id="CHEBI:15378"/>
        <dbReference type="ChEBI" id="CHEBI:17388"/>
        <dbReference type="ChEBI" id="CHEBI:57540"/>
        <dbReference type="ChEBI" id="CHEBI:57945"/>
        <dbReference type="ChEBI" id="CHEBI:60039"/>
        <dbReference type="EC" id="1.5.1.2"/>
    </reaction>
</comment>
<dbReference type="UniPathway" id="UPA00098">
    <property type="reaction ID" value="UER00361"/>
</dbReference>
<accession>M5P8M5</accession>
<protein>
    <recommendedName>
        <fullName evidence="6 7">Pyrroline-5-carboxylate reductase</fullName>
        <shortName evidence="6">P5C reductase</shortName>
        <shortName evidence="6">P5CR</shortName>
        <ecNumber evidence="6 7">1.5.1.2</ecNumber>
    </recommendedName>
    <alternativeName>
        <fullName evidence="6">PCA reductase</fullName>
    </alternativeName>
</protein>
<evidence type="ECO:0000313" key="11">
    <source>
        <dbReference type="EMBL" id="EME75784.1"/>
    </source>
</evidence>
<proteinExistence type="inferred from homology"/>
<dbReference type="PANTHER" id="PTHR11645:SF49">
    <property type="entry name" value="PYRROLINE-5-CARBOXYLATE REDUCTASE 1"/>
    <property type="match status" value="1"/>
</dbReference>
<comment type="pathway">
    <text evidence="6">Amino-acid biosynthesis; L-proline biosynthesis; L-proline from L-glutamate 5-semialdehyde: step 1/1.</text>
</comment>
<evidence type="ECO:0000313" key="12">
    <source>
        <dbReference type="Proteomes" id="UP000011907"/>
    </source>
</evidence>
<dbReference type="SUPFAM" id="SSF48179">
    <property type="entry name" value="6-phosphogluconate dehydrogenase C-terminal domain-like"/>
    <property type="match status" value="1"/>
</dbReference>
<dbReference type="PANTHER" id="PTHR11645">
    <property type="entry name" value="PYRROLINE-5-CARBOXYLATE REDUCTASE"/>
    <property type="match status" value="1"/>
</dbReference>
<reference evidence="11 12" key="1">
    <citation type="journal article" date="2013" name="Genome Announc.">
        <title>Draft Whole-Genome Sequence of Bacillus sonorensis Strain L12, a Source of Nonribosomal Lipopeptides.</title>
        <authorList>
            <person name="Adimpong D.B."/>
            <person name="Sorensen K.I."/>
            <person name="Nielsen D.S."/>
            <person name="Thorsen L."/>
            <person name="Rasmussen T.B."/>
            <person name="Derkx P.M."/>
            <person name="Jespersen L."/>
        </authorList>
    </citation>
    <scope>NUCLEOTIDE SEQUENCE [LARGE SCALE GENOMIC DNA]</scope>
    <source>
        <strain evidence="11 12">L12</strain>
    </source>
</reference>
<dbReference type="InterPro" id="IPR028939">
    <property type="entry name" value="P5C_Rdtase_cat_N"/>
</dbReference>
<keyword evidence="2 6" id="KW-0641">Proline biosynthesis</keyword>
<dbReference type="InterPro" id="IPR000304">
    <property type="entry name" value="Pyrroline-COOH_reductase"/>
</dbReference>
<dbReference type="GO" id="GO:0005737">
    <property type="term" value="C:cytoplasm"/>
    <property type="evidence" value="ECO:0007669"/>
    <property type="project" value="UniProtKB-SubCell"/>
</dbReference>
<comment type="catalytic activity">
    <reaction evidence="6">
        <text>L-proline + NADP(+) = (S)-1-pyrroline-5-carboxylate + NADPH + 2 H(+)</text>
        <dbReference type="Rhea" id="RHEA:14109"/>
        <dbReference type="ChEBI" id="CHEBI:15378"/>
        <dbReference type="ChEBI" id="CHEBI:17388"/>
        <dbReference type="ChEBI" id="CHEBI:57783"/>
        <dbReference type="ChEBI" id="CHEBI:58349"/>
        <dbReference type="ChEBI" id="CHEBI:60039"/>
        <dbReference type="EC" id="1.5.1.2"/>
    </reaction>
</comment>